<organism evidence="1 2">
    <name type="scientific">Roseomonas elaeocarpi</name>
    <dbReference type="NCBI Taxonomy" id="907779"/>
    <lineage>
        <taxon>Bacteria</taxon>
        <taxon>Pseudomonadati</taxon>
        <taxon>Pseudomonadota</taxon>
        <taxon>Alphaproteobacteria</taxon>
        <taxon>Acetobacterales</taxon>
        <taxon>Roseomonadaceae</taxon>
        <taxon>Roseomonas</taxon>
    </lineage>
</organism>
<protein>
    <submittedName>
        <fullName evidence="1">Uncharacterized protein</fullName>
    </submittedName>
</protein>
<sequence length="118" mass="13474">MAHNISEETRRRRALAMRARDWSSDMLLGIGCSCGHRLKVRMGGVAQDYPHTTFAEMIRRYRCRHCLRRPERVAILAPTNHRRGGEVIIMLHGAVPETRGLVCDMSRPSGSDLFRSRS</sequence>
<name>A0ABV6JQ61_9PROT</name>
<dbReference type="RefSeq" id="WP_377043313.1">
    <property type="nucleotide sequence ID" value="NZ_JBHLUN010000003.1"/>
</dbReference>
<comment type="caution">
    <text evidence="1">The sequence shown here is derived from an EMBL/GenBank/DDBJ whole genome shotgun (WGS) entry which is preliminary data.</text>
</comment>
<accession>A0ABV6JQ61</accession>
<proteinExistence type="predicted"/>
<gene>
    <name evidence="1" type="ORF">ACFFGY_05025</name>
</gene>
<reference evidence="1 2" key="1">
    <citation type="submission" date="2024-09" db="EMBL/GenBank/DDBJ databases">
        <authorList>
            <person name="Sun Q."/>
            <person name="Mori K."/>
        </authorList>
    </citation>
    <scope>NUCLEOTIDE SEQUENCE [LARGE SCALE GENOMIC DNA]</scope>
    <source>
        <strain evidence="1 2">TBRC 5777</strain>
    </source>
</reference>
<keyword evidence="2" id="KW-1185">Reference proteome</keyword>
<dbReference type="EMBL" id="JBHLUN010000003">
    <property type="protein sequence ID" value="MFC0407600.1"/>
    <property type="molecule type" value="Genomic_DNA"/>
</dbReference>
<evidence type="ECO:0000313" key="2">
    <source>
        <dbReference type="Proteomes" id="UP001589865"/>
    </source>
</evidence>
<dbReference type="Proteomes" id="UP001589865">
    <property type="component" value="Unassembled WGS sequence"/>
</dbReference>
<evidence type="ECO:0000313" key="1">
    <source>
        <dbReference type="EMBL" id="MFC0407600.1"/>
    </source>
</evidence>